<feature type="non-terminal residue" evidence="1">
    <location>
        <position position="1"/>
    </location>
</feature>
<dbReference type="EMBL" id="BTSX01000001">
    <property type="protein sequence ID" value="GMS80599.1"/>
    <property type="molecule type" value="Genomic_DNA"/>
</dbReference>
<name>A0AAV5SCQ7_9BILA</name>
<accession>A0AAV5SCQ7</accession>
<dbReference type="Proteomes" id="UP001432027">
    <property type="component" value="Unassembled WGS sequence"/>
</dbReference>
<proteinExistence type="predicted"/>
<protein>
    <submittedName>
        <fullName evidence="1">Uncharacterized protein</fullName>
    </submittedName>
</protein>
<evidence type="ECO:0000313" key="1">
    <source>
        <dbReference type="EMBL" id="GMS80599.1"/>
    </source>
</evidence>
<organism evidence="1 2">
    <name type="scientific">Pristionchus entomophagus</name>
    <dbReference type="NCBI Taxonomy" id="358040"/>
    <lineage>
        <taxon>Eukaryota</taxon>
        <taxon>Metazoa</taxon>
        <taxon>Ecdysozoa</taxon>
        <taxon>Nematoda</taxon>
        <taxon>Chromadorea</taxon>
        <taxon>Rhabditida</taxon>
        <taxon>Rhabditina</taxon>
        <taxon>Diplogasteromorpha</taxon>
        <taxon>Diplogasteroidea</taxon>
        <taxon>Neodiplogasteridae</taxon>
        <taxon>Pristionchus</taxon>
    </lineage>
</organism>
<dbReference type="AlphaFoldDB" id="A0AAV5SCQ7"/>
<comment type="caution">
    <text evidence="1">The sequence shown here is derived from an EMBL/GenBank/DDBJ whole genome shotgun (WGS) entry which is preliminary data.</text>
</comment>
<evidence type="ECO:0000313" key="2">
    <source>
        <dbReference type="Proteomes" id="UP001432027"/>
    </source>
</evidence>
<feature type="non-terminal residue" evidence="1">
    <location>
        <position position="88"/>
    </location>
</feature>
<keyword evidence="2" id="KW-1185">Reference proteome</keyword>
<gene>
    <name evidence="1" type="ORF">PENTCL1PPCAC_2774</name>
</gene>
<reference evidence="1" key="1">
    <citation type="submission" date="2023-10" db="EMBL/GenBank/DDBJ databases">
        <title>Genome assembly of Pristionchus species.</title>
        <authorList>
            <person name="Yoshida K."/>
            <person name="Sommer R.J."/>
        </authorList>
    </citation>
    <scope>NUCLEOTIDE SEQUENCE</scope>
    <source>
        <strain evidence="1">RS0144</strain>
    </source>
</reference>
<sequence length="88" mass="9855">NLYDDSDARVEEGNREKSDLCSFRVELECSHAHFCLPSDQNLWESIPSSLGLYAPLLVAHLIQRVVKSHVISQLVEKVNAVSGTAFRD</sequence>